<proteinExistence type="predicted"/>
<feature type="non-terminal residue" evidence="1">
    <location>
        <position position="74"/>
    </location>
</feature>
<organism evidence="1 2">
    <name type="scientific">Coemansia aciculifera</name>
    <dbReference type="NCBI Taxonomy" id="417176"/>
    <lineage>
        <taxon>Eukaryota</taxon>
        <taxon>Fungi</taxon>
        <taxon>Fungi incertae sedis</taxon>
        <taxon>Zoopagomycota</taxon>
        <taxon>Kickxellomycotina</taxon>
        <taxon>Kickxellomycetes</taxon>
        <taxon>Kickxellales</taxon>
        <taxon>Kickxellaceae</taxon>
        <taxon>Coemansia</taxon>
    </lineage>
</organism>
<protein>
    <submittedName>
        <fullName evidence="1">Uncharacterized protein</fullName>
    </submittedName>
</protein>
<comment type="caution">
    <text evidence="1">The sequence shown here is derived from an EMBL/GenBank/DDBJ whole genome shotgun (WGS) entry which is preliminary data.</text>
</comment>
<evidence type="ECO:0000313" key="1">
    <source>
        <dbReference type="EMBL" id="KAJ2887435.1"/>
    </source>
</evidence>
<name>A0ACC1LVK3_9FUNG</name>
<keyword evidence="2" id="KW-1185">Reference proteome</keyword>
<sequence>MFDASDSPLGYELWGTSAQTAAHELPFSFAIPGNLHESVFSEFGNIGYEIKVVIRSCGFGINTWVQSLRIPVVR</sequence>
<reference evidence="1" key="1">
    <citation type="submission" date="2022-07" db="EMBL/GenBank/DDBJ databases">
        <title>Phylogenomic reconstructions and comparative analyses of Kickxellomycotina fungi.</title>
        <authorList>
            <person name="Reynolds N.K."/>
            <person name="Stajich J.E."/>
            <person name="Barry K."/>
            <person name="Grigoriev I.V."/>
            <person name="Crous P."/>
            <person name="Smith M.E."/>
        </authorList>
    </citation>
    <scope>NUCLEOTIDE SEQUENCE</scope>
    <source>
        <strain evidence="1">CBS 190363</strain>
    </source>
</reference>
<gene>
    <name evidence="1" type="ORF">IWW38_005143</name>
</gene>
<dbReference type="Proteomes" id="UP001139981">
    <property type="component" value="Unassembled WGS sequence"/>
</dbReference>
<dbReference type="EMBL" id="JANBVB010002233">
    <property type="protein sequence ID" value="KAJ2887435.1"/>
    <property type="molecule type" value="Genomic_DNA"/>
</dbReference>
<accession>A0ACC1LVK3</accession>
<evidence type="ECO:0000313" key="2">
    <source>
        <dbReference type="Proteomes" id="UP001139981"/>
    </source>
</evidence>